<dbReference type="InterPro" id="IPR000086">
    <property type="entry name" value="NUDIX_hydrolase_dom"/>
</dbReference>
<dbReference type="PANTHER" id="PTHR43046:SF14">
    <property type="entry name" value="MUTT_NUDIX FAMILY PROTEIN"/>
    <property type="match status" value="1"/>
</dbReference>
<dbReference type="InterPro" id="IPR022927">
    <property type="entry name" value="RppH"/>
</dbReference>
<name>A0ABY8L9D3_9RHOB</name>
<dbReference type="EMBL" id="CP122537">
    <property type="protein sequence ID" value="WGH77222.1"/>
    <property type="molecule type" value="Genomic_DNA"/>
</dbReference>
<dbReference type="NCBIfam" id="NF001938">
    <property type="entry name" value="PRK00714.1-5"/>
    <property type="match status" value="1"/>
</dbReference>
<organism evidence="6 7">
    <name type="scientific">Jannaschia ovalis</name>
    <dbReference type="NCBI Taxonomy" id="3038773"/>
    <lineage>
        <taxon>Bacteria</taxon>
        <taxon>Pseudomonadati</taxon>
        <taxon>Pseudomonadota</taxon>
        <taxon>Alphaproteobacteria</taxon>
        <taxon>Rhodobacterales</taxon>
        <taxon>Roseobacteraceae</taxon>
        <taxon>Jannaschia</taxon>
    </lineage>
</organism>
<dbReference type="PRINTS" id="PR00502">
    <property type="entry name" value="NUDIXFAMILY"/>
</dbReference>
<evidence type="ECO:0000313" key="6">
    <source>
        <dbReference type="EMBL" id="WGH77222.1"/>
    </source>
</evidence>
<accession>A0ABY8L9D3</accession>
<proteinExistence type="inferred from homology"/>
<dbReference type="GO" id="GO:0016787">
    <property type="term" value="F:hydrolase activity"/>
    <property type="evidence" value="ECO:0007669"/>
    <property type="project" value="UniProtKB-KW"/>
</dbReference>
<keyword evidence="7" id="KW-1185">Reference proteome</keyword>
<reference evidence="6 7" key="1">
    <citation type="submission" date="2023-04" db="EMBL/GenBank/DDBJ databases">
        <title>Jannaschia ovalis sp. nov., a marine bacterium isolated from sea tidal flat.</title>
        <authorList>
            <person name="Kwon D.Y."/>
            <person name="Kim J.-J."/>
        </authorList>
    </citation>
    <scope>NUCLEOTIDE SEQUENCE [LARGE SCALE GENOMIC DNA]</scope>
    <source>
        <strain evidence="6 7">GRR-S6-38</strain>
    </source>
</reference>
<keyword evidence="3 4" id="KW-0378">Hydrolase</keyword>
<sequence>MTPDQIAHLPFRPCAGVCLTNPQGLVWAGERIDTPGAWQMPQGGIDPGETPEAAALRELREETGLTADMVEMLGHLPEPLAYDLPPHLVPKLWKGRFRGQAQHWYRFLYDGPDDAVDLEVHEREFSQWRWMEAHALLDAIVPFKRDLYARVFAGFGLI</sequence>
<evidence type="ECO:0000256" key="2">
    <source>
        <dbReference type="ARBA" id="ARBA00001946"/>
    </source>
</evidence>
<dbReference type="InterPro" id="IPR015797">
    <property type="entry name" value="NUDIX_hydrolase-like_dom_sf"/>
</dbReference>
<gene>
    <name evidence="6" type="ORF">P8627_09160</name>
</gene>
<comment type="similarity">
    <text evidence="4">Belongs to the Nudix hydrolase family.</text>
</comment>
<dbReference type="PROSITE" id="PS51462">
    <property type="entry name" value="NUDIX"/>
    <property type="match status" value="1"/>
</dbReference>
<dbReference type="Proteomes" id="UP001243420">
    <property type="component" value="Chromosome"/>
</dbReference>
<dbReference type="InterPro" id="IPR020476">
    <property type="entry name" value="Nudix_hydrolase"/>
</dbReference>
<dbReference type="SUPFAM" id="SSF55811">
    <property type="entry name" value="Nudix"/>
    <property type="match status" value="1"/>
</dbReference>
<dbReference type="EC" id="3.6.1.-" evidence="6"/>
<feature type="domain" description="Nudix hydrolase" evidence="5">
    <location>
        <begin position="10"/>
        <end position="153"/>
    </location>
</feature>
<evidence type="ECO:0000313" key="7">
    <source>
        <dbReference type="Proteomes" id="UP001243420"/>
    </source>
</evidence>
<evidence type="ECO:0000256" key="4">
    <source>
        <dbReference type="RuleBase" id="RU003476"/>
    </source>
</evidence>
<dbReference type="Pfam" id="PF00293">
    <property type="entry name" value="NUDIX"/>
    <property type="match status" value="1"/>
</dbReference>
<protein>
    <submittedName>
        <fullName evidence="6">RNA pyrophosphohydrolase</fullName>
        <ecNumber evidence="6">3.6.1.-</ecNumber>
    </submittedName>
</protein>
<dbReference type="PROSITE" id="PS00893">
    <property type="entry name" value="NUDIX_BOX"/>
    <property type="match status" value="1"/>
</dbReference>
<evidence type="ECO:0000256" key="1">
    <source>
        <dbReference type="ARBA" id="ARBA00001936"/>
    </source>
</evidence>
<comment type="cofactor">
    <cofactor evidence="1">
        <name>Mn(2+)</name>
        <dbReference type="ChEBI" id="CHEBI:29035"/>
    </cofactor>
</comment>
<dbReference type="PANTHER" id="PTHR43046">
    <property type="entry name" value="GDP-MANNOSE MANNOSYL HYDROLASE"/>
    <property type="match status" value="1"/>
</dbReference>
<comment type="cofactor">
    <cofactor evidence="2">
        <name>Mg(2+)</name>
        <dbReference type="ChEBI" id="CHEBI:18420"/>
    </cofactor>
</comment>
<evidence type="ECO:0000259" key="5">
    <source>
        <dbReference type="PROSITE" id="PS51462"/>
    </source>
</evidence>
<evidence type="ECO:0000256" key="3">
    <source>
        <dbReference type="ARBA" id="ARBA00022801"/>
    </source>
</evidence>
<dbReference type="CDD" id="cd03671">
    <property type="entry name" value="NUDIX_Ap4A_hydrolase_plant_like"/>
    <property type="match status" value="1"/>
</dbReference>
<dbReference type="InterPro" id="IPR020084">
    <property type="entry name" value="NUDIX_hydrolase_CS"/>
</dbReference>
<dbReference type="Gene3D" id="3.90.79.10">
    <property type="entry name" value="Nucleoside Triphosphate Pyrophosphohydrolase"/>
    <property type="match status" value="1"/>
</dbReference>
<dbReference type="RefSeq" id="WP_279963796.1">
    <property type="nucleotide sequence ID" value="NZ_CP122537.1"/>
</dbReference>